<feature type="non-terminal residue" evidence="2">
    <location>
        <position position="61"/>
    </location>
</feature>
<reference evidence="2 3" key="1">
    <citation type="submission" date="2015-01" db="EMBL/GenBank/DDBJ databases">
        <title>Lifestyle Evolution in Cyanobacterial Symbionts of Sponges.</title>
        <authorList>
            <person name="Burgsdorf I."/>
            <person name="Slaby B.M."/>
            <person name="Handley K.M."/>
            <person name="Haber M."/>
            <person name="Blom J."/>
            <person name="Marshall C.W."/>
            <person name="Gilbert J.A."/>
            <person name="Hentschel U."/>
            <person name="Steindler L."/>
        </authorList>
    </citation>
    <scope>NUCLEOTIDE SEQUENCE [LARGE SCALE GENOMIC DNA]</scope>
    <source>
        <strain evidence="2">142</strain>
    </source>
</reference>
<dbReference type="AlphaFoldDB" id="A0A6N3X2W9"/>
<evidence type="ECO:0000313" key="3">
    <source>
        <dbReference type="Proteomes" id="UP000035054"/>
    </source>
</evidence>
<organism evidence="2 3">
    <name type="scientific">Candidatus Synechococcus spongiarum 142</name>
    <dbReference type="NCBI Taxonomy" id="1608213"/>
    <lineage>
        <taxon>Bacteria</taxon>
        <taxon>Bacillati</taxon>
        <taxon>Cyanobacteriota</taxon>
        <taxon>Cyanophyceae</taxon>
        <taxon>Synechococcales</taxon>
        <taxon>Synechococcaceae</taxon>
        <taxon>Synechococcus</taxon>
    </lineage>
</organism>
<sequence>MDSRLHGNDRGGTGMAKVGKPRPEGNDLALAWGLGKPEGERGKGTLWWSVVEAFQPLPWRG</sequence>
<gene>
    <name evidence="2" type="ORF">TH68_09645</name>
</gene>
<evidence type="ECO:0000313" key="2">
    <source>
        <dbReference type="EMBL" id="KKZ10859.1"/>
    </source>
</evidence>
<feature type="region of interest" description="Disordered" evidence="1">
    <location>
        <begin position="1"/>
        <end position="24"/>
    </location>
</feature>
<proteinExistence type="predicted"/>
<evidence type="ECO:0000256" key="1">
    <source>
        <dbReference type="SAM" id="MobiDB-lite"/>
    </source>
</evidence>
<accession>A0A6N3X2W9</accession>
<dbReference type="Proteomes" id="UP000035054">
    <property type="component" value="Unassembled WGS sequence"/>
</dbReference>
<comment type="caution">
    <text evidence="2">The sequence shown here is derived from an EMBL/GenBank/DDBJ whole genome shotgun (WGS) entry which is preliminary data.</text>
</comment>
<dbReference type="EMBL" id="JXUO01000303">
    <property type="protein sequence ID" value="KKZ10859.1"/>
    <property type="molecule type" value="Genomic_DNA"/>
</dbReference>
<protein>
    <submittedName>
        <fullName evidence="2">Uncharacterized protein</fullName>
    </submittedName>
</protein>
<name>A0A6N3X2W9_9SYNE</name>